<accession>A0ABP6XN08</accession>
<evidence type="ECO:0000256" key="1">
    <source>
        <dbReference type="SAM" id="MobiDB-lite"/>
    </source>
</evidence>
<dbReference type="RefSeq" id="WP_346184213.1">
    <property type="nucleotide sequence ID" value="NZ_BAABCE010000011.1"/>
</dbReference>
<feature type="compositionally biased region" description="Basic and acidic residues" evidence="1">
    <location>
        <begin position="1"/>
        <end position="21"/>
    </location>
</feature>
<keyword evidence="4" id="KW-1185">Reference proteome</keyword>
<evidence type="ECO:0000313" key="3">
    <source>
        <dbReference type="EMBL" id="GAA3569015.1"/>
    </source>
</evidence>
<sequence>MHRTQHGHDEHTYDDHAHEPPYYEPDEPYLPGTRPRARPRRRRTLALTAAVLVALALLPVAVDRVVAARIESRTAKAFQQGMGTPEAPEVEVRGFPVVTQAASGTLRHVDITAHDIPAHGSARPLPVSELSLRLNGLTKADDDSEARARGARASAFLSYPDVSGALGLEISQGDRPGRVSAVVLLPLSQEVTVTATVSAVSGNRIAFGDFEITGGSLPAAGSAILDRIFERPIRLRNIPDGLRLRSVTTTADGLDAEFTGRSVTFRPEEA</sequence>
<feature type="region of interest" description="Disordered" evidence="1">
    <location>
        <begin position="1"/>
        <end position="38"/>
    </location>
</feature>
<name>A0ABP6XN08_9ACTN</name>
<keyword evidence="2" id="KW-0812">Transmembrane</keyword>
<evidence type="ECO:0000313" key="4">
    <source>
        <dbReference type="Proteomes" id="UP001500707"/>
    </source>
</evidence>
<dbReference type="EMBL" id="BAABCE010000011">
    <property type="protein sequence ID" value="GAA3569015.1"/>
    <property type="molecule type" value="Genomic_DNA"/>
</dbReference>
<dbReference type="Proteomes" id="UP001500707">
    <property type="component" value="Unassembled WGS sequence"/>
</dbReference>
<keyword evidence="2" id="KW-0472">Membrane</keyword>
<comment type="caution">
    <text evidence="3">The sequence shown here is derived from an EMBL/GenBank/DDBJ whole genome shotgun (WGS) entry which is preliminary data.</text>
</comment>
<dbReference type="Pfam" id="PF11209">
    <property type="entry name" value="LmeA"/>
    <property type="match status" value="1"/>
</dbReference>
<reference evidence="4" key="1">
    <citation type="journal article" date="2019" name="Int. J. Syst. Evol. Microbiol.">
        <title>The Global Catalogue of Microorganisms (GCM) 10K type strain sequencing project: providing services to taxonomists for standard genome sequencing and annotation.</title>
        <authorList>
            <consortium name="The Broad Institute Genomics Platform"/>
            <consortium name="The Broad Institute Genome Sequencing Center for Infectious Disease"/>
            <person name="Wu L."/>
            <person name="Ma J."/>
        </authorList>
    </citation>
    <scope>NUCLEOTIDE SEQUENCE [LARGE SCALE GENOMIC DNA]</scope>
    <source>
        <strain evidence="4">JCM 17656</strain>
    </source>
</reference>
<organism evidence="3 4">
    <name type="scientific">Streptomyces osmaniensis</name>
    <dbReference type="NCBI Taxonomy" id="593134"/>
    <lineage>
        <taxon>Bacteria</taxon>
        <taxon>Bacillati</taxon>
        <taxon>Actinomycetota</taxon>
        <taxon>Actinomycetes</taxon>
        <taxon>Kitasatosporales</taxon>
        <taxon>Streptomycetaceae</taxon>
        <taxon>Streptomyces</taxon>
    </lineage>
</organism>
<evidence type="ECO:0008006" key="5">
    <source>
        <dbReference type="Google" id="ProtNLM"/>
    </source>
</evidence>
<dbReference type="InterPro" id="IPR021373">
    <property type="entry name" value="DUF2993"/>
</dbReference>
<evidence type="ECO:0000256" key="2">
    <source>
        <dbReference type="SAM" id="Phobius"/>
    </source>
</evidence>
<protein>
    <recommendedName>
        <fullName evidence="5">DUF2993 domain-containing protein</fullName>
    </recommendedName>
</protein>
<keyword evidence="2" id="KW-1133">Transmembrane helix</keyword>
<feature type="transmembrane region" description="Helical" evidence="2">
    <location>
        <begin position="44"/>
        <end position="62"/>
    </location>
</feature>
<gene>
    <name evidence="3" type="ORF">GCM10022295_58580</name>
</gene>
<proteinExistence type="predicted"/>